<reference evidence="5 6" key="1">
    <citation type="submission" date="2017-06" db="EMBL/GenBank/DDBJ databases">
        <title>Description of Avrilella dinanensis gen. nov. sp. nov.</title>
        <authorList>
            <person name="Leyer C."/>
            <person name="Sassi M."/>
            <person name="Minet J."/>
            <person name="Kayal S."/>
            <person name="Cattoir V."/>
        </authorList>
    </citation>
    <scope>NUCLEOTIDE SEQUENCE [LARGE SCALE GENOMIC DNA]</scope>
    <source>
        <strain evidence="5 6">UR159</strain>
    </source>
</reference>
<dbReference type="Proteomes" id="UP000231960">
    <property type="component" value="Unassembled WGS sequence"/>
</dbReference>
<evidence type="ECO:0000259" key="3">
    <source>
        <dbReference type="Pfam" id="PF18962"/>
    </source>
</evidence>
<name>A0A2M9R4R7_9FLAO</name>
<dbReference type="RefSeq" id="WP_100677291.1">
    <property type="nucleotide sequence ID" value="NZ_NIPO01000001.1"/>
</dbReference>
<evidence type="ECO:0000313" key="5">
    <source>
        <dbReference type="EMBL" id="PJR03723.1"/>
    </source>
</evidence>
<dbReference type="Pfam" id="PF18962">
    <property type="entry name" value="Por_Secre_tail"/>
    <property type="match status" value="1"/>
</dbReference>
<evidence type="ECO:0000259" key="4">
    <source>
        <dbReference type="Pfam" id="PF26628"/>
    </source>
</evidence>
<dbReference type="OrthoDB" id="2582440at2"/>
<keyword evidence="1 2" id="KW-0732">Signal</keyword>
<proteinExistence type="predicted"/>
<feature type="domain" description="DUF8202" evidence="4">
    <location>
        <begin position="159"/>
        <end position="321"/>
    </location>
</feature>
<evidence type="ECO:0000313" key="6">
    <source>
        <dbReference type="Proteomes" id="UP000231960"/>
    </source>
</evidence>
<dbReference type="EMBL" id="NIPO01000001">
    <property type="protein sequence ID" value="PJR03723.1"/>
    <property type="molecule type" value="Genomic_DNA"/>
</dbReference>
<feature type="signal peptide" evidence="2">
    <location>
        <begin position="1"/>
        <end position="21"/>
    </location>
</feature>
<evidence type="ECO:0000256" key="2">
    <source>
        <dbReference type="SAM" id="SignalP"/>
    </source>
</evidence>
<dbReference type="AlphaFoldDB" id="A0A2M9R4R7"/>
<dbReference type="Pfam" id="PF26628">
    <property type="entry name" value="DUF8202"/>
    <property type="match status" value="1"/>
</dbReference>
<organism evidence="5 6">
    <name type="scientific">Avrilella dinanensis</name>
    <dbReference type="NCBI Taxonomy" id="2008672"/>
    <lineage>
        <taxon>Bacteria</taxon>
        <taxon>Pseudomonadati</taxon>
        <taxon>Bacteroidota</taxon>
        <taxon>Flavobacteriia</taxon>
        <taxon>Flavobacteriales</taxon>
        <taxon>Flavobacteriaceae</taxon>
        <taxon>Avrilella</taxon>
    </lineage>
</organism>
<gene>
    <name evidence="5" type="ORF">CDL10_03685</name>
</gene>
<protein>
    <submittedName>
        <fullName evidence="5">Uncharacterized protein</fullName>
    </submittedName>
</protein>
<sequence length="568" mass="65138">MTISYRIVFLLLTLFSVHASAQYIDSVKPVLWLQNSSEFVSKVDELPLNFNNFPLKNTKTETSIRNFSGSNHIFIVYKSEVDEALLSIIGKGNGVFVGSNKVFRNENISMEGYSQPFGELVDVKVSNIEKGKLWVHPTKETKMYEIMVFDTYLSPLKANEIRTYLAIKYGLDLSDTKQYVYDSENLWDKTGEYDNHIFGIGYFSAYNLLQKKSIHSKDKDLIISYASRKNNKVKRGDYILLGSNGQKFHFDAKSNYNKKEWLCRTNVEESFIDLYIPSEETTSAGLNRFVVEIHSDGQKRTYVGAVEKEHIVFRNIRLSQGDYTVKLKGEKAAGKFDFRTDCERTYLTFSNEFKDNFDLQVFDDNGKQVIHTQEHKNKIALDNNQSKYFDVRLQSEAGKVTRRIHTLSNTLAYEELKESYSLNESGVLSVHIANNSEEVSRRWEKDGELIAEGNHVQITEPGIYTLISTSGDCSINQSFTVAQSTDFQQWTVYPNPAKESDLLTVSFDLEKEQNVKVDIYHIDGKRIKTLSFEKVLTDTFEIGRLTSGQYIVVAYIDALPQIKKIIIQ</sequence>
<feature type="chain" id="PRO_5014780214" evidence="2">
    <location>
        <begin position="22"/>
        <end position="568"/>
    </location>
</feature>
<feature type="domain" description="Secretion system C-terminal sorting" evidence="3">
    <location>
        <begin position="492"/>
        <end position="567"/>
    </location>
</feature>
<dbReference type="InterPro" id="IPR026444">
    <property type="entry name" value="Secre_tail"/>
</dbReference>
<evidence type="ECO:0000256" key="1">
    <source>
        <dbReference type="ARBA" id="ARBA00022729"/>
    </source>
</evidence>
<accession>A0A2M9R4R7</accession>
<dbReference type="NCBIfam" id="TIGR04183">
    <property type="entry name" value="Por_Secre_tail"/>
    <property type="match status" value="1"/>
</dbReference>
<keyword evidence="6" id="KW-1185">Reference proteome</keyword>
<comment type="caution">
    <text evidence="5">The sequence shown here is derived from an EMBL/GenBank/DDBJ whole genome shotgun (WGS) entry which is preliminary data.</text>
</comment>
<dbReference type="InterPro" id="IPR058515">
    <property type="entry name" value="DUF8202"/>
</dbReference>